<protein>
    <recommendedName>
        <fullName evidence="10">Ion transport domain-containing protein</fullName>
    </recommendedName>
</protein>
<keyword evidence="7" id="KW-0407">Ion channel</keyword>
<feature type="domain" description="Ion transport" evidence="10">
    <location>
        <begin position="172"/>
        <end position="272"/>
    </location>
</feature>
<dbReference type="PANTHER" id="PTHR10117">
    <property type="entry name" value="TRANSIENT RECEPTOR POTENTIAL CHANNEL"/>
    <property type="match status" value="1"/>
</dbReference>
<evidence type="ECO:0000313" key="11">
    <source>
        <dbReference type="EMBL" id="MEQ2201436.1"/>
    </source>
</evidence>
<gene>
    <name evidence="11" type="ORF">XENOCAPTIV_012422</name>
</gene>
<keyword evidence="12" id="KW-1185">Reference proteome</keyword>
<feature type="compositionally biased region" description="Acidic residues" evidence="8">
    <location>
        <begin position="364"/>
        <end position="378"/>
    </location>
</feature>
<evidence type="ECO:0000256" key="8">
    <source>
        <dbReference type="SAM" id="MobiDB-lite"/>
    </source>
</evidence>
<dbReference type="EMBL" id="JAHRIN010027825">
    <property type="protein sequence ID" value="MEQ2201436.1"/>
    <property type="molecule type" value="Genomic_DNA"/>
</dbReference>
<feature type="compositionally biased region" description="Polar residues" evidence="8">
    <location>
        <begin position="530"/>
        <end position="546"/>
    </location>
</feature>
<evidence type="ECO:0000256" key="3">
    <source>
        <dbReference type="ARBA" id="ARBA00022692"/>
    </source>
</evidence>
<proteinExistence type="predicted"/>
<keyword evidence="5" id="KW-0406">Ion transport</keyword>
<dbReference type="Proteomes" id="UP001434883">
    <property type="component" value="Unassembled WGS sequence"/>
</dbReference>
<keyword evidence="6 9" id="KW-0472">Membrane</keyword>
<evidence type="ECO:0000256" key="7">
    <source>
        <dbReference type="ARBA" id="ARBA00023303"/>
    </source>
</evidence>
<name>A0ABV0R016_9TELE</name>
<dbReference type="InterPro" id="IPR002153">
    <property type="entry name" value="TRPC_channel"/>
</dbReference>
<evidence type="ECO:0000256" key="2">
    <source>
        <dbReference type="ARBA" id="ARBA00022448"/>
    </source>
</evidence>
<evidence type="ECO:0000259" key="10">
    <source>
        <dbReference type="Pfam" id="PF00520"/>
    </source>
</evidence>
<organism evidence="11 12">
    <name type="scientific">Xenoophorus captivus</name>
    <dbReference type="NCBI Taxonomy" id="1517983"/>
    <lineage>
        <taxon>Eukaryota</taxon>
        <taxon>Metazoa</taxon>
        <taxon>Chordata</taxon>
        <taxon>Craniata</taxon>
        <taxon>Vertebrata</taxon>
        <taxon>Euteleostomi</taxon>
        <taxon>Actinopterygii</taxon>
        <taxon>Neopterygii</taxon>
        <taxon>Teleostei</taxon>
        <taxon>Neoteleostei</taxon>
        <taxon>Acanthomorphata</taxon>
        <taxon>Ovalentaria</taxon>
        <taxon>Atherinomorphae</taxon>
        <taxon>Cyprinodontiformes</taxon>
        <taxon>Goodeidae</taxon>
        <taxon>Xenoophorus</taxon>
    </lineage>
</organism>
<accession>A0ABV0R016</accession>
<feature type="transmembrane region" description="Helical" evidence="9">
    <location>
        <begin position="242"/>
        <end position="263"/>
    </location>
</feature>
<dbReference type="PANTHER" id="PTHR10117:SF6">
    <property type="entry name" value="SHORT TRANSIENT RECEPTOR POTENTIAL CHANNEL 2"/>
    <property type="match status" value="1"/>
</dbReference>
<dbReference type="Pfam" id="PF00520">
    <property type="entry name" value="Ion_trans"/>
    <property type="match status" value="2"/>
</dbReference>
<keyword evidence="2" id="KW-0813">Transport</keyword>
<feature type="compositionally biased region" description="Basic and acidic residues" evidence="8">
    <location>
        <begin position="492"/>
        <end position="526"/>
    </location>
</feature>
<feature type="transmembrane region" description="Helical" evidence="9">
    <location>
        <begin position="177"/>
        <end position="199"/>
    </location>
</feature>
<evidence type="ECO:0000256" key="6">
    <source>
        <dbReference type="ARBA" id="ARBA00023136"/>
    </source>
</evidence>
<evidence type="ECO:0000256" key="4">
    <source>
        <dbReference type="ARBA" id="ARBA00022989"/>
    </source>
</evidence>
<feature type="compositionally biased region" description="Basic and acidic residues" evidence="8">
    <location>
        <begin position="350"/>
        <end position="362"/>
    </location>
</feature>
<feature type="domain" description="Ion transport" evidence="10">
    <location>
        <begin position="45"/>
        <end position="127"/>
    </location>
</feature>
<keyword evidence="3 9" id="KW-0812">Transmembrane</keyword>
<evidence type="ECO:0000256" key="1">
    <source>
        <dbReference type="ARBA" id="ARBA00004141"/>
    </source>
</evidence>
<dbReference type="InterPro" id="IPR005821">
    <property type="entry name" value="Ion_trans_dom"/>
</dbReference>
<reference evidence="11 12" key="1">
    <citation type="submission" date="2021-06" db="EMBL/GenBank/DDBJ databases">
        <authorList>
            <person name="Palmer J.M."/>
        </authorList>
    </citation>
    <scope>NUCLEOTIDE SEQUENCE [LARGE SCALE GENOMIC DNA]</scope>
    <source>
        <strain evidence="11 12">XC_2019</strain>
        <tissue evidence="11">Muscle</tissue>
    </source>
</reference>
<comment type="caution">
    <text evidence="11">The sequence shown here is derived from an EMBL/GenBank/DDBJ whole genome shotgun (WGS) entry which is preliminary data.</text>
</comment>
<sequence length="561" mass="63769">MCRVSRLEATNVKAWFTLDSPLVSLQSGKILKIPVIKFLLHSASYLWFLIALLGESITMEIDRDKFADRQQNILLTSFHMVWVVGKSRFFWYECKEVWIEGLRSYFLDWWNCLDMIVLSMYLASFALRVLIMLKGHFLCHDQSGSDECIYFTQTAYGGIQSPQQSRQNEQVLFFHRFMFILMIIGTAFLCGINNVYVPYVMSPHLGRFNETFNFLFWTMFGMASQDYVDLPQFVLAEFVGRILYGIFTLIIVIVLLNMLIAMITNSFQKIEVQNIGNRITELNKAVSRMHIEMKGIQQLLMTDGHAANDTPTQGGYSMLGKYFIGAKNNFRGFNSRQDDKNTSLNVTLHHKEEGADERKADSEVQQDADADQVDESEEELNKVTDCEVVKMEEGRANAELGNGKETEESELVEISKDDKVREKVTEGTSFISTEEMVNVESTQGKEDKREGEINPQVTEELTEIRPEHPESTNTNSETTDAKKMINKFNNMELKERTEEAGWMKGKKSERNGVERSHVTKGDEKNGNKKVIQSPTGSSGSNDTGFGSQEGEGSIDGVPVKP</sequence>
<comment type="subcellular location">
    <subcellularLocation>
        <location evidence="1">Membrane</location>
        <topology evidence="1">Multi-pass membrane protein</topology>
    </subcellularLocation>
</comment>
<evidence type="ECO:0000256" key="5">
    <source>
        <dbReference type="ARBA" id="ARBA00023065"/>
    </source>
</evidence>
<keyword evidence="4 9" id="KW-1133">Transmembrane helix</keyword>
<feature type="region of interest" description="Disordered" evidence="8">
    <location>
        <begin position="433"/>
        <end position="561"/>
    </location>
</feature>
<evidence type="ECO:0000256" key="9">
    <source>
        <dbReference type="SAM" id="Phobius"/>
    </source>
</evidence>
<evidence type="ECO:0000313" key="12">
    <source>
        <dbReference type="Proteomes" id="UP001434883"/>
    </source>
</evidence>
<feature type="compositionally biased region" description="Basic and acidic residues" evidence="8">
    <location>
        <begin position="443"/>
        <end position="452"/>
    </location>
</feature>
<feature type="region of interest" description="Disordered" evidence="8">
    <location>
        <begin position="350"/>
        <end position="378"/>
    </location>
</feature>
<feature type="transmembrane region" description="Helical" evidence="9">
    <location>
        <begin position="112"/>
        <end position="131"/>
    </location>
</feature>